<dbReference type="InterPro" id="IPR010547">
    <property type="entry name" value="TOM20_imprt_rcpt"/>
</dbReference>
<keyword evidence="4" id="KW-0813">Transport</keyword>
<evidence type="ECO:0000256" key="10">
    <source>
        <dbReference type="ARBA" id="ARBA00023136"/>
    </source>
</evidence>
<dbReference type="GO" id="GO:0045040">
    <property type="term" value="P:protein insertion into mitochondrial outer membrane"/>
    <property type="evidence" value="ECO:0007669"/>
    <property type="project" value="InterPro"/>
</dbReference>
<evidence type="ECO:0000256" key="5">
    <source>
        <dbReference type="ARBA" id="ARBA00022692"/>
    </source>
</evidence>
<accession>A0A834GBA9</accession>
<dbReference type="Proteomes" id="UP000626092">
    <property type="component" value="Unassembled WGS sequence"/>
</dbReference>
<dbReference type="Gene3D" id="1.25.40.10">
    <property type="entry name" value="Tetratricopeptide repeat domain"/>
    <property type="match status" value="1"/>
</dbReference>
<feature type="transmembrane region" description="Helical" evidence="11">
    <location>
        <begin position="215"/>
        <end position="235"/>
    </location>
</feature>
<evidence type="ECO:0008006" key="14">
    <source>
        <dbReference type="Google" id="ProtNLM"/>
    </source>
</evidence>
<evidence type="ECO:0000256" key="6">
    <source>
        <dbReference type="ARBA" id="ARBA00022787"/>
    </source>
</evidence>
<evidence type="ECO:0000256" key="3">
    <source>
        <dbReference type="ARBA" id="ARBA00005792"/>
    </source>
</evidence>
<evidence type="ECO:0000256" key="4">
    <source>
        <dbReference type="ARBA" id="ARBA00022448"/>
    </source>
</evidence>
<evidence type="ECO:0000313" key="12">
    <source>
        <dbReference type="EMBL" id="KAF7130012.1"/>
    </source>
</evidence>
<organism evidence="12 13">
    <name type="scientific">Rhododendron simsii</name>
    <name type="common">Sims's rhododendron</name>
    <dbReference type="NCBI Taxonomy" id="118357"/>
    <lineage>
        <taxon>Eukaryota</taxon>
        <taxon>Viridiplantae</taxon>
        <taxon>Streptophyta</taxon>
        <taxon>Embryophyta</taxon>
        <taxon>Tracheophyta</taxon>
        <taxon>Spermatophyta</taxon>
        <taxon>Magnoliopsida</taxon>
        <taxon>eudicotyledons</taxon>
        <taxon>Gunneridae</taxon>
        <taxon>Pentapetalae</taxon>
        <taxon>asterids</taxon>
        <taxon>Ericales</taxon>
        <taxon>Ericaceae</taxon>
        <taxon>Ericoideae</taxon>
        <taxon>Rhodoreae</taxon>
        <taxon>Rhododendron</taxon>
    </lineage>
</organism>
<dbReference type="OrthoDB" id="1056333at2759"/>
<dbReference type="PANTHER" id="PTHR32409:SF3">
    <property type="entry name" value="MITOCHONDRIAL IMPORT RECEPTOR SUBUNIT TOM20-1-RELATED"/>
    <property type="match status" value="1"/>
</dbReference>
<sequence>MTCHHISPRNVTLGRTVVESKPAAGRVSTGSISCFKEQIPLAWFDMDMSVDFDRLLFFEHARKAAEAEYGKNPLDAENLTRWGGALLELSSFQNVNESKRLLLESISKLEEALLINPKKHDALWCLGNANTSYAFLTPDQEEARSYFDKSALFFQQAVDEDPENDLYRKSLEVSAKAPELHTEIHKQGFAQQAMATGPSTSTTAKTAKKKKSNDLKYDIFGWVILAVGIVAWVGFAKSNVPPPPPPR</sequence>
<dbReference type="GO" id="GO:0015031">
    <property type="term" value="P:protein transport"/>
    <property type="evidence" value="ECO:0007669"/>
    <property type="project" value="UniProtKB-KW"/>
</dbReference>
<dbReference type="Pfam" id="PF06552">
    <property type="entry name" value="TOM20_plant"/>
    <property type="match status" value="1"/>
</dbReference>
<keyword evidence="9" id="KW-0496">Mitochondrion</keyword>
<dbReference type="EMBL" id="WJXA01000010">
    <property type="protein sequence ID" value="KAF7130012.1"/>
    <property type="molecule type" value="Genomic_DNA"/>
</dbReference>
<evidence type="ECO:0000256" key="7">
    <source>
        <dbReference type="ARBA" id="ARBA00022927"/>
    </source>
</evidence>
<evidence type="ECO:0000256" key="11">
    <source>
        <dbReference type="SAM" id="Phobius"/>
    </source>
</evidence>
<keyword evidence="5 11" id="KW-0812">Transmembrane</keyword>
<keyword evidence="13" id="KW-1185">Reference proteome</keyword>
<evidence type="ECO:0000256" key="2">
    <source>
        <dbReference type="ARBA" id="ARBA00004572"/>
    </source>
</evidence>
<comment type="caution">
    <text evidence="12">The sequence shown here is derived from an EMBL/GenBank/DDBJ whole genome shotgun (WGS) entry which is preliminary data.</text>
</comment>
<evidence type="ECO:0000313" key="13">
    <source>
        <dbReference type="Proteomes" id="UP000626092"/>
    </source>
</evidence>
<comment type="subcellular location">
    <subcellularLocation>
        <location evidence="2">Mitochondrion outer membrane</location>
        <topology evidence="2">Single-pass membrane protein</topology>
    </subcellularLocation>
</comment>
<evidence type="ECO:0000256" key="8">
    <source>
        <dbReference type="ARBA" id="ARBA00022989"/>
    </source>
</evidence>
<keyword evidence="7" id="KW-0653">Protein transport</keyword>
<comment type="function">
    <text evidence="1">Central component of the receptor complex responsible for the recognition and translocation of cytosolically synthesized mitochondrial preproteins. Together with TOM22 functions as the transit peptide receptor at the surface of the mitochondrion outer membrane and facilitates the movement of preproteins into the translocation pore.</text>
</comment>
<name>A0A834GBA9_RHOSS</name>
<keyword evidence="10 11" id="KW-0472">Membrane</keyword>
<proteinExistence type="inferred from homology"/>
<keyword evidence="8 11" id="KW-1133">Transmembrane helix</keyword>
<protein>
    <recommendedName>
        <fullName evidence="14">Mitochondrial import receptor subunit TOM20</fullName>
    </recommendedName>
</protein>
<dbReference type="AlphaFoldDB" id="A0A834GBA9"/>
<keyword evidence="6" id="KW-1000">Mitochondrion outer membrane</keyword>
<comment type="similarity">
    <text evidence="3">Belongs to the Tom20 family.</text>
</comment>
<dbReference type="PANTHER" id="PTHR32409">
    <property type="entry name" value="MITOCHONDRIAL IMPORT RECEPTOR SUBUNIT TOM20-1-RELATED"/>
    <property type="match status" value="1"/>
</dbReference>
<gene>
    <name evidence="12" type="ORF">RHSIM_Rhsim10G0006400</name>
</gene>
<reference evidence="12" key="1">
    <citation type="submission" date="2019-11" db="EMBL/GenBank/DDBJ databases">
        <authorList>
            <person name="Liu Y."/>
            <person name="Hou J."/>
            <person name="Li T.-Q."/>
            <person name="Guan C.-H."/>
            <person name="Wu X."/>
            <person name="Wu H.-Z."/>
            <person name="Ling F."/>
            <person name="Zhang R."/>
            <person name="Shi X.-G."/>
            <person name="Ren J.-P."/>
            <person name="Chen E.-F."/>
            <person name="Sun J.-M."/>
        </authorList>
    </citation>
    <scope>NUCLEOTIDE SEQUENCE</scope>
    <source>
        <strain evidence="12">Adult_tree_wgs_1</strain>
        <tissue evidence="12">Leaves</tissue>
    </source>
</reference>
<dbReference type="InterPro" id="IPR011990">
    <property type="entry name" value="TPR-like_helical_dom_sf"/>
</dbReference>
<dbReference type="GO" id="GO:0005742">
    <property type="term" value="C:mitochondrial outer membrane translocase complex"/>
    <property type="evidence" value="ECO:0007669"/>
    <property type="project" value="InterPro"/>
</dbReference>
<dbReference type="SUPFAM" id="SSF48452">
    <property type="entry name" value="TPR-like"/>
    <property type="match status" value="1"/>
</dbReference>
<evidence type="ECO:0000256" key="9">
    <source>
        <dbReference type="ARBA" id="ARBA00023128"/>
    </source>
</evidence>
<evidence type="ECO:0000256" key="1">
    <source>
        <dbReference type="ARBA" id="ARBA00003450"/>
    </source>
</evidence>